<comment type="caution">
    <text evidence="6">The sequence shown here is derived from an EMBL/GenBank/DDBJ whole genome shotgun (WGS) entry which is preliminary data.</text>
</comment>
<dbReference type="SUPFAM" id="SSF54001">
    <property type="entry name" value="Cysteine proteinases"/>
    <property type="match status" value="1"/>
</dbReference>
<keyword evidence="4" id="KW-0788">Thiol protease</keyword>
<dbReference type="Gene3D" id="3.40.395.10">
    <property type="entry name" value="Adenoviral Proteinase, Chain A"/>
    <property type="match status" value="1"/>
</dbReference>
<dbReference type="AlphaFoldDB" id="A0AAV7XPK2"/>
<sequence>MKKISSAGEGSVKRWTKNVNIFDCSLIIIPVHRPGHWSLVIVSVPEKTITCFNSLGPSTVDQTCADIIMKYLTCEAKARGRSLNTQEWKTEMAKNVTMQNNSIDCGVFVCYYARMVSEGKRCSHPPSVVHGMRLQVAK</sequence>
<evidence type="ECO:0000256" key="2">
    <source>
        <dbReference type="ARBA" id="ARBA00022670"/>
    </source>
</evidence>
<dbReference type="Pfam" id="PF02902">
    <property type="entry name" value="Peptidase_C48"/>
    <property type="match status" value="1"/>
</dbReference>
<evidence type="ECO:0000313" key="6">
    <source>
        <dbReference type="EMBL" id="KAJ1526618.1"/>
    </source>
</evidence>
<dbReference type="Proteomes" id="UP001075354">
    <property type="component" value="Chromosome 6"/>
</dbReference>
<name>A0AAV7XPK2_9NEOP</name>
<comment type="similarity">
    <text evidence="1">Belongs to the peptidase C48 family.</text>
</comment>
<dbReference type="PROSITE" id="PS50600">
    <property type="entry name" value="ULP_PROTEASE"/>
    <property type="match status" value="1"/>
</dbReference>
<evidence type="ECO:0000256" key="3">
    <source>
        <dbReference type="ARBA" id="ARBA00022801"/>
    </source>
</evidence>
<evidence type="ECO:0000259" key="5">
    <source>
        <dbReference type="PROSITE" id="PS50600"/>
    </source>
</evidence>
<dbReference type="GO" id="GO:0016929">
    <property type="term" value="F:deSUMOylase activity"/>
    <property type="evidence" value="ECO:0007669"/>
    <property type="project" value="TreeGrafter"/>
</dbReference>
<evidence type="ECO:0000256" key="1">
    <source>
        <dbReference type="ARBA" id="ARBA00005234"/>
    </source>
</evidence>
<feature type="domain" description="Ubiquitin-like protease family profile" evidence="5">
    <location>
        <begin position="1"/>
        <end position="116"/>
    </location>
</feature>
<dbReference type="GO" id="GO:0016926">
    <property type="term" value="P:protein desumoylation"/>
    <property type="evidence" value="ECO:0007669"/>
    <property type="project" value="TreeGrafter"/>
</dbReference>
<dbReference type="PANTHER" id="PTHR12606">
    <property type="entry name" value="SENTRIN/SUMO-SPECIFIC PROTEASE"/>
    <property type="match status" value="1"/>
</dbReference>
<dbReference type="InterPro" id="IPR038765">
    <property type="entry name" value="Papain-like_cys_pep_sf"/>
</dbReference>
<keyword evidence="7" id="KW-1185">Reference proteome</keyword>
<dbReference type="PANTHER" id="PTHR12606:SF141">
    <property type="entry name" value="GH15225P-RELATED"/>
    <property type="match status" value="1"/>
</dbReference>
<organism evidence="6 7">
    <name type="scientific">Megalurothrips usitatus</name>
    <name type="common">bean blossom thrips</name>
    <dbReference type="NCBI Taxonomy" id="439358"/>
    <lineage>
        <taxon>Eukaryota</taxon>
        <taxon>Metazoa</taxon>
        <taxon>Ecdysozoa</taxon>
        <taxon>Arthropoda</taxon>
        <taxon>Hexapoda</taxon>
        <taxon>Insecta</taxon>
        <taxon>Pterygota</taxon>
        <taxon>Neoptera</taxon>
        <taxon>Paraneoptera</taxon>
        <taxon>Thysanoptera</taxon>
        <taxon>Terebrantia</taxon>
        <taxon>Thripoidea</taxon>
        <taxon>Thripidae</taxon>
        <taxon>Megalurothrips</taxon>
    </lineage>
</organism>
<protein>
    <recommendedName>
        <fullName evidence="5">Ubiquitin-like protease family profile domain-containing protein</fullName>
    </recommendedName>
</protein>
<dbReference type="GO" id="GO:0005634">
    <property type="term" value="C:nucleus"/>
    <property type="evidence" value="ECO:0007669"/>
    <property type="project" value="TreeGrafter"/>
</dbReference>
<gene>
    <name evidence="6" type="ORF">ONE63_008204</name>
</gene>
<dbReference type="GO" id="GO:0006508">
    <property type="term" value="P:proteolysis"/>
    <property type="evidence" value="ECO:0007669"/>
    <property type="project" value="UniProtKB-KW"/>
</dbReference>
<evidence type="ECO:0000313" key="7">
    <source>
        <dbReference type="Proteomes" id="UP001075354"/>
    </source>
</evidence>
<evidence type="ECO:0000256" key="4">
    <source>
        <dbReference type="ARBA" id="ARBA00022807"/>
    </source>
</evidence>
<keyword evidence="3" id="KW-0378">Hydrolase</keyword>
<proteinExistence type="inferred from homology"/>
<accession>A0AAV7XPK2</accession>
<reference evidence="6" key="1">
    <citation type="submission" date="2022-12" db="EMBL/GenBank/DDBJ databases">
        <title>Chromosome-level genome assembly of the bean flower thrips Megalurothrips usitatus.</title>
        <authorList>
            <person name="Ma L."/>
            <person name="Liu Q."/>
            <person name="Li H."/>
            <person name="Cai W."/>
        </authorList>
    </citation>
    <scope>NUCLEOTIDE SEQUENCE</scope>
    <source>
        <strain evidence="6">Cailab_2022a</strain>
    </source>
</reference>
<dbReference type="EMBL" id="JAPTSV010000006">
    <property type="protein sequence ID" value="KAJ1526618.1"/>
    <property type="molecule type" value="Genomic_DNA"/>
</dbReference>
<keyword evidence="2" id="KW-0645">Protease</keyword>
<dbReference type="InterPro" id="IPR003653">
    <property type="entry name" value="Peptidase_C48_C"/>
</dbReference>